<dbReference type="GO" id="GO:0005737">
    <property type="term" value="C:cytoplasm"/>
    <property type="evidence" value="ECO:0007669"/>
    <property type="project" value="TreeGrafter"/>
</dbReference>
<dbReference type="Pfam" id="PF00069">
    <property type="entry name" value="Pkinase"/>
    <property type="match status" value="1"/>
</dbReference>
<dbReference type="PROSITE" id="PS50011">
    <property type="entry name" value="PROTEIN_KINASE_DOM"/>
    <property type="match status" value="1"/>
</dbReference>
<proteinExistence type="predicted"/>
<organism evidence="3 4">
    <name type="scientific">Agathobacter ruminis</name>
    <dbReference type="NCBI Taxonomy" id="1712665"/>
    <lineage>
        <taxon>Bacteria</taxon>
        <taxon>Bacillati</taxon>
        <taxon>Bacillota</taxon>
        <taxon>Clostridia</taxon>
        <taxon>Lachnospirales</taxon>
        <taxon>Lachnospiraceae</taxon>
        <taxon>Agathobacter</taxon>
    </lineage>
</organism>
<evidence type="ECO:0000313" key="3">
    <source>
        <dbReference type="EMBL" id="PHU38683.1"/>
    </source>
</evidence>
<keyword evidence="1" id="KW-0547">Nucleotide-binding</keyword>
<protein>
    <recommendedName>
        <fullName evidence="2">Protein kinase domain-containing protein</fullName>
    </recommendedName>
</protein>
<name>A0A2G3E6G8_9FIRM</name>
<dbReference type="AlphaFoldDB" id="A0A2G3E6G8"/>
<gene>
    <name evidence="3" type="ORF">CSX02_01680</name>
</gene>
<comment type="caution">
    <text evidence="3">The sequence shown here is derived from an EMBL/GenBank/DDBJ whole genome shotgun (WGS) entry which is preliminary data.</text>
</comment>
<dbReference type="Gene3D" id="1.10.510.10">
    <property type="entry name" value="Transferase(Phosphotransferase) domain 1"/>
    <property type="match status" value="1"/>
</dbReference>
<dbReference type="Proteomes" id="UP000224563">
    <property type="component" value="Unassembled WGS sequence"/>
</dbReference>
<evidence type="ECO:0000259" key="2">
    <source>
        <dbReference type="PROSITE" id="PS50011"/>
    </source>
</evidence>
<dbReference type="CDD" id="cd14014">
    <property type="entry name" value="STKc_PknB_like"/>
    <property type="match status" value="1"/>
</dbReference>
<dbReference type="InterPro" id="IPR053235">
    <property type="entry name" value="Ser_Thr_kinase"/>
</dbReference>
<dbReference type="PROSITE" id="PS00107">
    <property type="entry name" value="PROTEIN_KINASE_ATP"/>
    <property type="match status" value="1"/>
</dbReference>
<dbReference type="GO" id="GO:0005524">
    <property type="term" value="F:ATP binding"/>
    <property type="evidence" value="ECO:0007669"/>
    <property type="project" value="UniProtKB-UniRule"/>
</dbReference>
<dbReference type="GO" id="GO:0004674">
    <property type="term" value="F:protein serine/threonine kinase activity"/>
    <property type="evidence" value="ECO:0007669"/>
    <property type="project" value="TreeGrafter"/>
</dbReference>
<dbReference type="SUPFAM" id="SSF56112">
    <property type="entry name" value="Protein kinase-like (PK-like)"/>
    <property type="match status" value="1"/>
</dbReference>
<dbReference type="InterPro" id="IPR017441">
    <property type="entry name" value="Protein_kinase_ATP_BS"/>
</dbReference>
<reference evidence="3 4" key="2">
    <citation type="submission" date="2017-10" db="EMBL/GenBank/DDBJ databases">
        <authorList>
            <person name="Banno H."/>
            <person name="Chua N.-H."/>
        </authorList>
    </citation>
    <scope>NUCLEOTIDE SEQUENCE [LARGE SCALE GENOMIC DNA]</scope>
    <source>
        <strain evidence="3 4">JK623</strain>
    </source>
</reference>
<evidence type="ECO:0000313" key="4">
    <source>
        <dbReference type="Proteomes" id="UP000224563"/>
    </source>
</evidence>
<feature type="domain" description="Protein kinase" evidence="2">
    <location>
        <begin position="40"/>
        <end position="294"/>
    </location>
</feature>
<sequence>MLQFYTCTPNNSVLYLSIQDICFGKGIQTKNKYKSLSGKYELLRLLGNGAGSSVYLARHLQLGAIYAIKVSPKNLAFAHELLSEGRLLQSLHHPGIPQIYDYVEDDEYTYLIEEWMDGESISEYFLHQPIISPQTFYQWILQLCDIFCYLHEAITGFYYQDLKPEHLLLCNGQIKLIDFCVNCCNGETIISVSGNQAFSAPEVLSGETPTEASDVYSLGCIVEFFARHVENDLPQELNPIIQTAKSADPMLRYETVDAFRTAILQTKPNDKQISCNHIAILGSFHGCGASHIGIALTCALNRLGYPALFREEDDVTFLQTTLNNHLAFRIRDGIFYRKYFIGVPKYGPGIVIDEPAVLYQITVHTNSNSIQLTPSSRVLLIGDGSPWQIDKCIAMNETLFPYRDRVTVLCTSGNREYQHRLSKALGCPVLSFHDDSDAFCITKEKLSFFKKLLNL</sequence>
<dbReference type="PANTHER" id="PTHR24361:SF842">
    <property type="entry name" value="KINASE, PUTATIVE-RELATED"/>
    <property type="match status" value="1"/>
</dbReference>
<dbReference type="InterPro" id="IPR000719">
    <property type="entry name" value="Prot_kinase_dom"/>
</dbReference>
<dbReference type="PANTHER" id="PTHR24361">
    <property type="entry name" value="MITOGEN-ACTIVATED KINASE KINASE KINASE"/>
    <property type="match status" value="1"/>
</dbReference>
<feature type="binding site" evidence="1">
    <location>
        <position position="69"/>
    </location>
    <ligand>
        <name>ATP</name>
        <dbReference type="ChEBI" id="CHEBI:30616"/>
    </ligand>
</feature>
<reference evidence="3 4" key="1">
    <citation type="submission" date="2017-10" db="EMBL/GenBank/DDBJ databases">
        <title>Resolving the taxonomy of Roseburia spp., Eubacterium rectale and Agathobacter spp. through phylogenomic analysis.</title>
        <authorList>
            <person name="Sheridan P.O."/>
            <person name="Walker A.W."/>
            <person name="Duncan S.H."/>
            <person name="Scott K.P."/>
            <person name="Toole P.W.O."/>
            <person name="Luis P."/>
            <person name="Flint H.J."/>
        </authorList>
    </citation>
    <scope>NUCLEOTIDE SEQUENCE [LARGE SCALE GENOMIC DNA]</scope>
    <source>
        <strain evidence="3 4">JK623</strain>
    </source>
</reference>
<accession>A0A2G3E6G8</accession>
<dbReference type="EMBL" id="PDYG01000004">
    <property type="protein sequence ID" value="PHU38683.1"/>
    <property type="molecule type" value="Genomic_DNA"/>
</dbReference>
<keyword evidence="1" id="KW-0067">ATP-binding</keyword>
<dbReference type="InterPro" id="IPR011009">
    <property type="entry name" value="Kinase-like_dom_sf"/>
</dbReference>
<keyword evidence="4" id="KW-1185">Reference proteome</keyword>
<evidence type="ECO:0000256" key="1">
    <source>
        <dbReference type="PROSITE-ProRule" id="PRU10141"/>
    </source>
</evidence>